<evidence type="ECO:0000313" key="2">
    <source>
        <dbReference type="EMBL" id="KAK2834689.1"/>
    </source>
</evidence>
<evidence type="ECO:0000256" key="1">
    <source>
        <dbReference type="SAM" id="MobiDB-lite"/>
    </source>
</evidence>
<dbReference type="GO" id="GO:0009263">
    <property type="term" value="P:deoxyribonucleotide biosynthetic process"/>
    <property type="evidence" value="ECO:0007669"/>
    <property type="project" value="InterPro"/>
</dbReference>
<dbReference type="AlphaFoldDB" id="A0AA88SF33"/>
<sequence length="443" mass="50066">MSSIISKAQSRNQDGSGLALISRGKSKRPPGQRHVIPNKRRRVTKTKTSVKKNKARYTYIEIPPLSALTDNGPLEFFVAGNGEDYLDLNNTFLHVACKIVNADGTNIANDAKVVVVNYPIASLFSQVDVMLGDRLISQSSNTYPYRAIFECLLNYGKDTLETQFCTGLFYKDTARYMDATDPTDRNEGLKRRARFSAESNTFDLIGHIHSDIFFQDKPLLNSVDLRIKMVRSKDEFCLMKEGNINFALKILNASLFVKKVSVSPSVKLGHAHALLSSTAKYSLERNLFLGPLPKNIIFGMVDNDAFSGSYNKNPFNFKHYDAEFVALYVDGTQYPAKPFQPDFQSDNAVREFYSLILASGKQLKDQALAINREEYSRGYTLFAFNLNPDDDCGQHLSLIKSGNMRMELRFRQALPRTVNLIVYASFDSILEINNRRNVLIDYQ</sequence>
<dbReference type="PANTHER" id="PTHR23409:SF21">
    <property type="entry name" value="CAPSID PROTEIN"/>
    <property type="match status" value="1"/>
</dbReference>
<dbReference type="EMBL" id="JAVHJS010000015">
    <property type="protein sequence ID" value="KAK2834689.1"/>
    <property type="molecule type" value="Genomic_DNA"/>
</dbReference>
<name>A0AA88SF33_TACVA</name>
<proteinExistence type="predicted"/>
<dbReference type="InterPro" id="IPR000358">
    <property type="entry name" value="RNR_small_fam"/>
</dbReference>
<dbReference type="Proteomes" id="UP001187315">
    <property type="component" value="Unassembled WGS sequence"/>
</dbReference>
<feature type="compositionally biased region" description="Basic residues" evidence="1">
    <location>
        <begin position="24"/>
        <end position="34"/>
    </location>
</feature>
<dbReference type="GO" id="GO:0005829">
    <property type="term" value="C:cytosol"/>
    <property type="evidence" value="ECO:0007669"/>
    <property type="project" value="TreeGrafter"/>
</dbReference>
<dbReference type="PANTHER" id="PTHR23409">
    <property type="entry name" value="RIBONUCLEOSIDE-DIPHOSPHATE REDUCTASE SMALL CHAIN"/>
    <property type="match status" value="1"/>
</dbReference>
<evidence type="ECO:0000313" key="3">
    <source>
        <dbReference type="Proteomes" id="UP001187315"/>
    </source>
</evidence>
<comment type="caution">
    <text evidence="2">The sequence shown here is derived from an EMBL/GenBank/DDBJ whole genome shotgun (WGS) entry which is preliminary data.</text>
</comment>
<feature type="compositionally biased region" description="Polar residues" evidence="1">
    <location>
        <begin position="1"/>
        <end position="15"/>
    </location>
</feature>
<dbReference type="GO" id="GO:0004748">
    <property type="term" value="F:ribonucleoside-diphosphate reductase activity, thioredoxin disulfide as acceptor"/>
    <property type="evidence" value="ECO:0007669"/>
    <property type="project" value="TreeGrafter"/>
</dbReference>
<protein>
    <submittedName>
        <fullName evidence="2">Uncharacterized protein</fullName>
    </submittedName>
</protein>
<keyword evidence="3" id="KW-1185">Reference proteome</keyword>
<organism evidence="2 3">
    <name type="scientific">Tachysurus vachellii</name>
    <name type="common">Darkbarbel catfish</name>
    <name type="synonym">Pelteobagrus vachellii</name>
    <dbReference type="NCBI Taxonomy" id="175792"/>
    <lineage>
        <taxon>Eukaryota</taxon>
        <taxon>Metazoa</taxon>
        <taxon>Chordata</taxon>
        <taxon>Craniata</taxon>
        <taxon>Vertebrata</taxon>
        <taxon>Euteleostomi</taxon>
        <taxon>Actinopterygii</taxon>
        <taxon>Neopterygii</taxon>
        <taxon>Teleostei</taxon>
        <taxon>Ostariophysi</taxon>
        <taxon>Siluriformes</taxon>
        <taxon>Bagridae</taxon>
        <taxon>Tachysurus</taxon>
    </lineage>
</organism>
<gene>
    <name evidence="2" type="ORF">Q7C36_015390</name>
</gene>
<reference evidence="2" key="1">
    <citation type="submission" date="2023-08" db="EMBL/GenBank/DDBJ databases">
        <title>Pelteobagrus vachellii genome.</title>
        <authorList>
            <person name="Liu H."/>
        </authorList>
    </citation>
    <scope>NUCLEOTIDE SEQUENCE</scope>
    <source>
        <strain evidence="2">PRFRI_2022a</strain>
        <tissue evidence="2">Muscle</tissue>
    </source>
</reference>
<accession>A0AA88SF33</accession>
<feature type="region of interest" description="Disordered" evidence="1">
    <location>
        <begin position="1"/>
        <end position="34"/>
    </location>
</feature>